<dbReference type="EMBL" id="LNZH02000211">
    <property type="protein sequence ID" value="OCB85260.1"/>
    <property type="molecule type" value="Genomic_DNA"/>
</dbReference>
<feature type="domain" description="Integrase core" evidence="1">
    <location>
        <begin position="208"/>
        <end position="360"/>
    </location>
</feature>
<accession>A0A9Q5MZN4</accession>
<name>A0A9Q5MZN4_SANBA</name>
<evidence type="ECO:0000259" key="1">
    <source>
        <dbReference type="Pfam" id="PF24764"/>
    </source>
</evidence>
<dbReference type="AlphaFoldDB" id="A0A9Q5MZN4"/>
<keyword evidence="3" id="KW-1185">Reference proteome</keyword>
<evidence type="ECO:0000313" key="2">
    <source>
        <dbReference type="EMBL" id="OCB85260.1"/>
    </source>
</evidence>
<protein>
    <recommendedName>
        <fullName evidence="1">Integrase core domain-containing protein</fullName>
    </recommendedName>
</protein>
<dbReference type="PANTHER" id="PTHR46791">
    <property type="entry name" value="EXPRESSED PROTEIN"/>
    <property type="match status" value="1"/>
</dbReference>
<dbReference type="Pfam" id="PF24764">
    <property type="entry name" value="rva_4"/>
    <property type="match status" value="1"/>
</dbReference>
<dbReference type="OrthoDB" id="3353107at2759"/>
<dbReference type="Proteomes" id="UP000757232">
    <property type="component" value="Unassembled WGS sequence"/>
</dbReference>
<evidence type="ECO:0000313" key="3">
    <source>
        <dbReference type="Proteomes" id="UP000757232"/>
    </source>
</evidence>
<dbReference type="PANTHER" id="PTHR46791:SF5">
    <property type="entry name" value="CLR5 DOMAIN-CONTAINING PROTEIN-RELATED"/>
    <property type="match status" value="1"/>
</dbReference>
<sequence length="495" mass="57571">MEFPALPNLLAYPVPTVQAYELLERTYEQARDLLHQHRTDPLRYRAQLDIIRQRAAPLLDALYRQIPTGEIPAFWVENLLKVYANLTSNLKVAMQAGSQRDALDRITLAPVRIVHTHLPGRPRKVISRTFLNLVQKADRSLTDAQVARLTKMSAKTVGNYRKLYGIRKQYSGISDQRLDGIVRRYKQKKPDAGIRYVWAHLRFQNVKITGLRASNNNKAQTVVKLFLDATRSYGIPSRVRGDRGGENIDVARLMIFLRGENRASFIWGTSTRNTRIERLWVEVGKQFVRRWKAFFQRLEDLHGLDIDNPQHLWLLHKLFLPHINDDCKMFRREWNAHTCRGSSTLNQSPNVLRLQGIIKHGAYDEDCDKLSPEQVREICNQHFGQIENNEHDLHVESVQVPEMRFPFFDPQTEDIFFDTVREAMEQGIMPRGFGIHQEEWPDDGYPTGEILKVGKNPEVLIALPLEIWFERALLWARGLYVMLRIQEGDLELQLQ</sequence>
<reference evidence="2" key="1">
    <citation type="submission" date="2016-06" db="EMBL/GenBank/DDBJ databases">
        <title>Draft Genome sequence of the fungus Inonotus baumii.</title>
        <authorList>
            <person name="Zhu H."/>
            <person name="Lin W."/>
        </authorList>
    </citation>
    <scope>NUCLEOTIDE SEQUENCE</scope>
    <source>
        <strain evidence="2">821</strain>
    </source>
</reference>
<comment type="caution">
    <text evidence="2">The sequence shown here is derived from an EMBL/GenBank/DDBJ whole genome shotgun (WGS) entry which is preliminary data.</text>
</comment>
<proteinExistence type="predicted"/>
<dbReference type="InterPro" id="IPR058913">
    <property type="entry name" value="Integrase_dom_put"/>
</dbReference>
<dbReference type="InterPro" id="IPR012337">
    <property type="entry name" value="RNaseH-like_sf"/>
</dbReference>
<dbReference type="SUPFAM" id="SSF53098">
    <property type="entry name" value="Ribonuclease H-like"/>
    <property type="match status" value="1"/>
</dbReference>
<gene>
    <name evidence="2" type="ORF">A7U60_g7887</name>
</gene>
<organism evidence="2 3">
    <name type="scientific">Sanghuangporus baumii</name>
    <name type="common">Phellinus baumii</name>
    <dbReference type="NCBI Taxonomy" id="108892"/>
    <lineage>
        <taxon>Eukaryota</taxon>
        <taxon>Fungi</taxon>
        <taxon>Dikarya</taxon>
        <taxon>Basidiomycota</taxon>
        <taxon>Agaricomycotina</taxon>
        <taxon>Agaricomycetes</taxon>
        <taxon>Hymenochaetales</taxon>
        <taxon>Hymenochaetaceae</taxon>
        <taxon>Sanghuangporus</taxon>
    </lineage>
</organism>